<feature type="domain" description="Helix-hairpin-helix DNA-binding motif class 1" evidence="2">
    <location>
        <begin position="171"/>
        <end position="190"/>
    </location>
</feature>
<dbReference type="GO" id="GO:0006281">
    <property type="term" value="P:DNA repair"/>
    <property type="evidence" value="ECO:0007669"/>
    <property type="project" value="InterPro"/>
</dbReference>
<dbReference type="Gene3D" id="1.10.150.280">
    <property type="entry name" value="AF1531-like domain"/>
    <property type="match status" value="1"/>
</dbReference>
<comment type="caution">
    <text evidence="3">The sequence shown here is derived from an EMBL/GenBank/DDBJ whole genome shotgun (WGS) entry which is preliminary data.</text>
</comment>
<evidence type="ECO:0000256" key="1">
    <source>
        <dbReference type="SAM" id="Phobius"/>
    </source>
</evidence>
<dbReference type="RefSeq" id="WP_241711538.1">
    <property type="nucleotide sequence ID" value="NZ_JALBUF010000001.1"/>
</dbReference>
<dbReference type="SMART" id="SM00278">
    <property type="entry name" value="HhH1"/>
    <property type="match status" value="2"/>
</dbReference>
<dbReference type="Pfam" id="PF10531">
    <property type="entry name" value="SLBB"/>
    <property type="match status" value="1"/>
</dbReference>
<proteinExistence type="predicted"/>
<keyword evidence="1" id="KW-0472">Membrane</keyword>
<dbReference type="InterPro" id="IPR010994">
    <property type="entry name" value="RuvA_2-like"/>
</dbReference>
<feature type="transmembrane region" description="Helical" evidence="1">
    <location>
        <begin position="12"/>
        <end position="29"/>
    </location>
</feature>
<evidence type="ECO:0000313" key="4">
    <source>
        <dbReference type="Proteomes" id="UP001139263"/>
    </source>
</evidence>
<dbReference type="InterPro" id="IPR019554">
    <property type="entry name" value="Soluble_ligand-bd"/>
</dbReference>
<accession>A0A9X1V5J8</accession>
<dbReference type="InterPro" id="IPR051675">
    <property type="entry name" value="Endo/Exo/Phosphatase_dom_1"/>
</dbReference>
<protein>
    <submittedName>
        <fullName evidence="3">ComE operon protein 1</fullName>
    </submittedName>
</protein>
<sequence length="223" mass="23680">MHSAGIGKRVIVYLFGGILVIAWGLYFFMPHGQTASVTMSTPYEHKQSVPLVTVTTSPDVMTVYVVGAVRHPGLYKLPLDARVSAALKVAGGPTNSADLYAINLAAIVEDGMQIVVPNVSQVASNGGTSALLTTGTVATNSLQSTDTKRSRHRNGKLQPGERIQLNQASLATLMEIPGIGKKKAENILTYKAIHGAFSSLMQLQSVQGIGPRLLAKILPYVTL</sequence>
<keyword evidence="4" id="KW-1185">Reference proteome</keyword>
<dbReference type="AlphaFoldDB" id="A0A9X1V5J8"/>
<organism evidence="3 4">
    <name type="scientific">Sulfoacidibacillus ferrooxidans</name>
    <dbReference type="NCBI Taxonomy" id="2005001"/>
    <lineage>
        <taxon>Bacteria</taxon>
        <taxon>Bacillati</taxon>
        <taxon>Bacillota</taxon>
        <taxon>Bacilli</taxon>
        <taxon>Bacillales</taxon>
        <taxon>Alicyclobacillaceae</taxon>
        <taxon>Sulfoacidibacillus</taxon>
    </lineage>
</organism>
<feature type="domain" description="Helix-hairpin-helix DNA-binding motif class 1" evidence="2">
    <location>
        <begin position="201"/>
        <end position="220"/>
    </location>
</feature>
<dbReference type="InterPro" id="IPR003583">
    <property type="entry name" value="Hlx-hairpin-Hlx_DNA-bd_motif"/>
</dbReference>
<dbReference type="GO" id="GO:0003677">
    <property type="term" value="F:DNA binding"/>
    <property type="evidence" value="ECO:0007669"/>
    <property type="project" value="InterPro"/>
</dbReference>
<name>A0A9X1V5J8_9BACL</name>
<dbReference type="EMBL" id="JALBUF010000001">
    <property type="protein sequence ID" value="MCI0181911.1"/>
    <property type="molecule type" value="Genomic_DNA"/>
</dbReference>
<dbReference type="Proteomes" id="UP001139263">
    <property type="component" value="Unassembled WGS sequence"/>
</dbReference>
<dbReference type="Pfam" id="PF12836">
    <property type="entry name" value="HHH_3"/>
    <property type="match status" value="1"/>
</dbReference>
<dbReference type="SUPFAM" id="SSF47781">
    <property type="entry name" value="RuvA domain 2-like"/>
    <property type="match status" value="1"/>
</dbReference>
<reference evidence="3" key="1">
    <citation type="submission" date="2022-03" db="EMBL/GenBank/DDBJ databases">
        <title>Draft Genome Sequence of Firmicute Strain S0AB, a Heterotrophic Iron/Sulfur-Oxidizing Extreme Acidophile.</title>
        <authorList>
            <person name="Vergara E."/>
            <person name="Pakostova E."/>
            <person name="Johnson D.B."/>
            <person name="Holmes D.S."/>
        </authorList>
    </citation>
    <scope>NUCLEOTIDE SEQUENCE</scope>
    <source>
        <strain evidence="3">S0AB</strain>
    </source>
</reference>
<dbReference type="GO" id="GO:0015627">
    <property type="term" value="C:type II protein secretion system complex"/>
    <property type="evidence" value="ECO:0007669"/>
    <property type="project" value="TreeGrafter"/>
</dbReference>
<dbReference type="PANTHER" id="PTHR21180">
    <property type="entry name" value="ENDONUCLEASE/EXONUCLEASE/PHOSPHATASE FAMILY DOMAIN-CONTAINING PROTEIN 1"/>
    <property type="match status" value="1"/>
</dbReference>
<dbReference type="Gene3D" id="3.10.560.10">
    <property type="entry name" value="Outer membrane lipoprotein wza domain like"/>
    <property type="match status" value="1"/>
</dbReference>
<dbReference type="PANTHER" id="PTHR21180:SF32">
    <property type="entry name" value="ENDONUCLEASE_EXONUCLEASE_PHOSPHATASE FAMILY DOMAIN-CONTAINING PROTEIN 1"/>
    <property type="match status" value="1"/>
</dbReference>
<evidence type="ECO:0000259" key="2">
    <source>
        <dbReference type="SMART" id="SM00278"/>
    </source>
</evidence>
<keyword evidence="1" id="KW-1133">Transmembrane helix</keyword>
<dbReference type="GO" id="GO:0015628">
    <property type="term" value="P:protein secretion by the type II secretion system"/>
    <property type="evidence" value="ECO:0007669"/>
    <property type="project" value="TreeGrafter"/>
</dbReference>
<evidence type="ECO:0000313" key="3">
    <source>
        <dbReference type="EMBL" id="MCI0181911.1"/>
    </source>
</evidence>
<gene>
    <name evidence="3" type="primary">comEA</name>
    <name evidence="3" type="ORF">MM817_00158</name>
</gene>
<keyword evidence="1" id="KW-0812">Transmembrane</keyword>